<protein>
    <recommendedName>
        <fullName evidence="2">Bis(5'-nucleosyl)-tetraphosphatase [asymmetrical]</fullName>
    </recommendedName>
    <alternativeName>
        <fullName evidence="5">Diadenosine 5',5'''-P1,P4-tetraphosphate asymmetrical hydrolase</fullName>
    </alternativeName>
</protein>
<evidence type="ECO:0000313" key="9">
    <source>
        <dbReference type="EMBL" id="OGY97092.1"/>
    </source>
</evidence>
<dbReference type="GO" id="GO:0006167">
    <property type="term" value="P:AMP biosynthetic process"/>
    <property type="evidence" value="ECO:0007669"/>
    <property type="project" value="TreeGrafter"/>
</dbReference>
<dbReference type="PROSITE" id="PS00893">
    <property type="entry name" value="NUDIX_BOX"/>
    <property type="match status" value="1"/>
</dbReference>
<dbReference type="Pfam" id="PF00293">
    <property type="entry name" value="NUDIX"/>
    <property type="match status" value="1"/>
</dbReference>
<keyword evidence="3" id="KW-0547">Nucleotide-binding</keyword>
<evidence type="ECO:0000256" key="3">
    <source>
        <dbReference type="ARBA" id="ARBA00022741"/>
    </source>
</evidence>
<dbReference type="EMBL" id="MHKV01000023">
    <property type="protein sequence ID" value="OGY97092.1"/>
    <property type="molecule type" value="Genomic_DNA"/>
</dbReference>
<sequence>MVPSVSEVASLIVAVVPKNGKQSYTEVTCEMSRELSAGFIVFRRTKDGPKFLLLYQGHGYWNFPKGKLETNERSAEAAIRELREETGLRLADLRWYRNFKEYERYQFRRQHERVFKVVTFYLAETRQARIFLPAGHEGYLEGYGWFTLAEALKLVGRYRDSMEILKRADGVVRGPHPSTPPRNASASPLQSGTHRILRDPALGGGPPKTVER</sequence>
<dbReference type="PRINTS" id="PR00502">
    <property type="entry name" value="NUDIXFAMILY"/>
</dbReference>
<organism evidence="9 10">
    <name type="scientific">Candidatus Liptonbacteria bacterium GWC1_60_9</name>
    <dbReference type="NCBI Taxonomy" id="1798645"/>
    <lineage>
        <taxon>Bacteria</taxon>
        <taxon>Candidatus Liptoniibacteriota</taxon>
    </lineage>
</organism>
<evidence type="ECO:0000256" key="6">
    <source>
        <dbReference type="RuleBase" id="RU003476"/>
    </source>
</evidence>
<evidence type="ECO:0000256" key="1">
    <source>
        <dbReference type="ARBA" id="ARBA00005582"/>
    </source>
</evidence>
<name>A0A1G2C6R4_9BACT</name>
<comment type="similarity">
    <text evidence="1 6">Belongs to the Nudix hydrolase family.</text>
</comment>
<dbReference type="GO" id="GO:0000166">
    <property type="term" value="F:nucleotide binding"/>
    <property type="evidence" value="ECO:0007669"/>
    <property type="project" value="UniProtKB-KW"/>
</dbReference>
<evidence type="ECO:0000256" key="2">
    <source>
        <dbReference type="ARBA" id="ARBA00018911"/>
    </source>
</evidence>
<dbReference type="GO" id="GO:0004081">
    <property type="term" value="F:bis(5'-nucleosyl)-tetraphosphatase (asymmetrical) activity"/>
    <property type="evidence" value="ECO:0007669"/>
    <property type="project" value="TreeGrafter"/>
</dbReference>
<dbReference type="PROSITE" id="PS51462">
    <property type="entry name" value="NUDIX"/>
    <property type="match status" value="1"/>
</dbReference>
<evidence type="ECO:0000313" key="10">
    <source>
        <dbReference type="Proteomes" id="UP000176349"/>
    </source>
</evidence>
<feature type="domain" description="Nudix hydrolase" evidence="8">
    <location>
        <begin position="32"/>
        <end position="168"/>
    </location>
</feature>
<dbReference type="InterPro" id="IPR020476">
    <property type="entry name" value="Nudix_hydrolase"/>
</dbReference>
<feature type="compositionally biased region" description="Polar residues" evidence="7">
    <location>
        <begin position="181"/>
        <end position="193"/>
    </location>
</feature>
<dbReference type="CDD" id="cd03428">
    <property type="entry name" value="NUDIX_Ap4A_Nudt2"/>
    <property type="match status" value="1"/>
</dbReference>
<dbReference type="InterPro" id="IPR000086">
    <property type="entry name" value="NUDIX_hydrolase_dom"/>
</dbReference>
<dbReference type="Gene3D" id="3.90.79.10">
    <property type="entry name" value="Nucleoside Triphosphate Pyrophosphohydrolase"/>
    <property type="match status" value="1"/>
</dbReference>
<reference evidence="9 10" key="1">
    <citation type="journal article" date="2016" name="Nat. Commun.">
        <title>Thousands of microbial genomes shed light on interconnected biogeochemical processes in an aquifer system.</title>
        <authorList>
            <person name="Anantharaman K."/>
            <person name="Brown C.T."/>
            <person name="Hug L.A."/>
            <person name="Sharon I."/>
            <person name="Castelle C.J."/>
            <person name="Probst A.J."/>
            <person name="Thomas B.C."/>
            <person name="Singh A."/>
            <person name="Wilkins M.J."/>
            <person name="Karaoz U."/>
            <person name="Brodie E.L."/>
            <person name="Williams K.H."/>
            <person name="Hubbard S.S."/>
            <person name="Banfield J.F."/>
        </authorList>
    </citation>
    <scope>NUCLEOTIDE SEQUENCE [LARGE SCALE GENOMIC DNA]</scope>
</reference>
<dbReference type="Proteomes" id="UP000176349">
    <property type="component" value="Unassembled WGS sequence"/>
</dbReference>
<proteinExistence type="inferred from homology"/>
<evidence type="ECO:0000256" key="5">
    <source>
        <dbReference type="ARBA" id="ARBA00032644"/>
    </source>
</evidence>
<dbReference type="GO" id="GO:0006754">
    <property type="term" value="P:ATP biosynthetic process"/>
    <property type="evidence" value="ECO:0007669"/>
    <property type="project" value="TreeGrafter"/>
</dbReference>
<dbReference type="InterPro" id="IPR020084">
    <property type="entry name" value="NUDIX_hydrolase_CS"/>
</dbReference>
<gene>
    <name evidence="9" type="ORF">A2128_02445</name>
</gene>
<dbReference type="PANTHER" id="PTHR21340:SF0">
    <property type="entry name" value="BIS(5'-NUCLEOSYL)-TETRAPHOSPHATASE [ASYMMETRICAL]"/>
    <property type="match status" value="1"/>
</dbReference>
<dbReference type="PANTHER" id="PTHR21340">
    <property type="entry name" value="DIADENOSINE 5,5-P1,P4-TETRAPHOSPHATE PYROPHOSPHOHYDROLASE MUTT"/>
    <property type="match status" value="1"/>
</dbReference>
<dbReference type="InterPro" id="IPR015797">
    <property type="entry name" value="NUDIX_hydrolase-like_dom_sf"/>
</dbReference>
<evidence type="ECO:0000259" key="8">
    <source>
        <dbReference type="PROSITE" id="PS51462"/>
    </source>
</evidence>
<dbReference type="InterPro" id="IPR051325">
    <property type="entry name" value="Nudix_hydrolase_domain"/>
</dbReference>
<feature type="region of interest" description="Disordered" evidence="7">
    <location>
        <begin position="170"/>
        <end position="212"/>
    </location>
</feature>
<accession>A0A1G2C6R4</accession>
<evidence type="ECO:0000256" key="4">
    <source>
        <dbReference type="ARBA" id="ARBA00022801"/>
    </source>
</evidence>
<dbReference type="AlphaFoldDB" id="A0A1G2C6R4"/>
<dbReference type="InterPro" id="IPR003565">
    <property type="entry name" value="Tetra_PHTase"/>
</dbReference>
<evidence type="ECO:0000256" key="7">
    <source>
        <dbReference type="SAM" id="MobiDB-lite"/>
    </source>
</evidence>
<keyword evidence="4 6" id="KW-0378">Hydrolase</keyword>
<dbReference type="SUPFAM" id="SSF55811">
    <property type="entry name" value="Nudix"/>
    <property type="match status" value="1"/>
</dbReference>
<comment type="caution">
    <text evidence="9">The sequence shown here is derived from an EMBL/GenBank/DDBJ whole genome shotgun (WGS) entry which is preliminary data.</text>
</comment>